<dbReference type="Proteomes" id="UP000030758">
    <property type="component" value="Unassembled WGS sequence"/>
</dbReference>
<dbReference type="AlphaFoldDB" id="A0A085N3P6"/>
<dbReference type="InterPro" id="IPR013103">
    <property type="entry name" value="RVT_2"/>
</dbReference>
<evidence type="ECO:0008006" key="4">
    <source>
        <dbReference type="Google" id="ProtNLM"/>
    </source>
</evidence>
<dbReference type="Pfam" id="PF07727">
    <property type="entry name" value="RVT_2"/>
    <property type="match status" value="2"/>
</dbReference>
<name>A0A085N3P6_9BILA</name>
<dbReference type="EMBL" id="KL367562">
    <property type="protein sequence ID" value="KFD64092.1"/>
    <property type="molecule type" value="Genomic_DNA"/>
</dbReference>
<evidence type="ECO:0000259" key="1">
    <source>
        <dbReference type="Pfam" id="PF07727"/>
    </source>
</evidence>
<feature type="domain" description="Retroviral polymerase SH3-like" evidence="2">
    <location>
        <begin position="23"/>
        <end position="73"/>
    </location>
</feature>
<evidence type="ECO:0000259" key="2">
    <source>
        <dbReference type="Pfam" id="PF25597"/>
    </source>
</evidence>
<proteinExistence type="predicted"/>
<feature type="domain" description="Reverse transcriptase Ty1/copia-type" evidence="1">
    <location>
        <begin position="230"/>
        <end position="332"/>
    </location>
</feature>
<feature type="domain" description="Reverse transcriptase Ty1/copia-type" evidence="1">
    <location>
        <begin position="369"/>
        <end position="502"/>
    </location>
</feature>
<dbReference type="Pfam" id="PF25597">
    <property type="entry name" value="SH3_retrovirus"/>
    <property type="match status" value="1"/>
</dbReference>
<gene>
    <name evidence="3" type="ORF">M514_23802</name>
</gene>
<accession>A0A085N3P6</accession>
<evidence type="ECO:0000313" key="3">
    <source>
        <dbReference type="EMBL" id="KFD64092.1"/>
    </source>
</evidence>
<dbReference type="InterPro" id="IPR057670">
    <property type="entry name" value="SH3_retrovirus"/>
</dbReference>
<organism evidence="3">
    <name type="scientific">Trichuris suis</name>
    <name type="common">pig whipworm</name>
    <dbReference type="NCBI Taxonomy" id="68888"/>
    <lineage>
        <taxon>Eukaryota</taxon>
        <taxon>Metazoa</taxon>
        <taxon>Ecdysozoa</taxon>
        <taxon>Nematoda</taxon>
        <taxon>Enoplea</taxon>
        <taxon>Dorylaimia</taxon>
        <taxon>Trichinellida</taxon>
        <taxon>Trichuridae</taxon>
        <taxon>Trichuris</taxon>
    </lineage>
</organism>
<sequence>MASHWFGRKPHTGYFRTFGIKGFVLKKRPEKGKFDPRGILCTFVGYSEVSKGFRVVLDGERHVSVSKDLKCVDNFGETETVGKFLTAETVADCTHHDDPQDEDKLQNHIDILVTMNGQMSVGLPAGPVTVPDEEAQRDPQVRCRGRPRLIRTRKRGRPRKQYHFRGTSAECPSDETKEEPVECMEEDETVERNVEASAVAEISVAEAMESPDAREWYDAIKTEILSLVENNSWFIVERPSDLQIVGSRLVLCNKFKSDGSLERRKARLVAKGYTQQRGTDFKKTFAPVVRLNSIRTLMALTVEKGLTVHQLGIATAFLNGDLEEEIYMQLPDLLEKMLEEIVQENVLCSQILSTARVWLQQLRKLKYPVCKLRKAIYGLKQSSRQWYKKLDEKLRYLGMKPLEPDPCVYSVPGTDGASKLVAIYVDETFVLSNDIKWIKGVKTELAKTFKVRDLGPISYGLGIQFKQDEKKGTISMSQRLYVLNLLERFGMQNCKPATTPLAPNLKLTKPLTVSKEEMLRFLLS</sequence>
<reference evidence="3" key="1">
    <citation type="journal article" date="2014" name="Nat. Genet.">
        <title>Genome and transcriptome of the porcine whipworm Trichuris suis.</title>
        <authorList>
            <person name="Jex A.R."/>
            <person name="Nejsum P."/>
            <person name="Schwarz E.M."/>
            <person name="Hu L."/>
            <person name="Young N.D."/>
            <person name="Hall R.S."/>
            <person name="Korhonen P.K."/>
            <person name="Liao S."/>
            <person name="Thamsborg S."/>
            <person name="Xia J."/>
            <person name="Xu P."/>
            <person name="Wang S."/>
            <person name="Scheerlinck J.P."/>
            <person name="Hofmann A."/>
            <person name="Sternberg P.W."/>
            <person name="Wang J."/>
            <person name="Gasser R.B."/>
        </authorList>
    </citation>
    <scope>NUCLEOTIDE SEQUENCE [LARGE SCALE GENOMIC DNA]</scope>
    <source>
        <strain evidence="3">DCEP-RM93F</strain>
    </source>
</reference>
<protein>
    <recommendedName>
        <fullName evidence="4">Reverse transcriptase Ty1/copia-type domain-containing protein</fullName>
    </recommendedName>
</protein>